<name>A0A067NMB2_PLEO1</name>
<proteinExistence type="predicted"/>
<feature type="region of interest" description="Disordered" evidence="1">
    <location>
        <begin position="1"/>
        <end position="20"/>
    </location>
</feature>
<dbReference type="InParanoid" id="A0A067NMB2"/>
<gene>
    <name evidence="2" type="ORF">PLEOSDRAFT_169317</name>
</gene>
<reference evidence="3" key="1">
    <citation type="journal article" date="2014" name="Proc. Natl. Acad. Sci. U.S.A.">
        <title>Extensive sampling of basidiomycete genomes demonstrates inadequacy of the white-rot/brown-rot paradigm for wood decay fungi.</title>
        <authorList>
            <person name="Riley R."/>
            <person name="Salamov A.A."/>
            <person name="Brown D.W."/>
            <person name="Nagy L.G."/>
            <person name="Floudas D."/>
            <person name="Held B.W."/>
            <person name="Levasseur A."/>
            <person name="Lombard V."/>
            <person name="Morin E."/>
            <person name="Otillar R."/>
            <person name="Lindquist E.A."/>
            <person name="Sun H."/>
            <person name="LaButti K.M."/>
            <person name="Schmutz J."/>
            <person name="Jabbour D."/>
            <person name="Luo H."/>
            <person name="Baker S.E."/>
            <person name="Pisabarro A.G."/>
            <person name="Walton J.D."/>
            <person name="Blanchette R.A."/>
            <person name="Henrissat B."/>
            <person name="Martin F."/>
            <person name="Cullen D."/>
            <person name="Hibbett D.S."/>
            <person name="Grigoriev I.V."/>
        </authorList>
    </citation>
    <scope>NUCLEOTIDE SEQUENCE [LARGE SCALE GENOMIC DNA]</scope>
    <source>
        <strain evidence="3">PC15</strain>
    </source>
</reference>
<dbReference type="VEuPathDB" id="FungiDB:PLEOSDRAFT_169317"/>
<evidence type="ECO:0000256" key="1">
    <source>
        <dbReference type="SAM" id="MobiDB-lite"/>
    </source>
</evidence>
<dbReference type="Proteomes" id="UP000027073">
    <property type="component" value="Unassembled WGS sequence"/>
</dbReference>
<evidence type="ECO:0000313" key="3">
    <source>
        <dbReference type="Proteomes" id="UP000027073"/>
    </source>
</evidence>
<sequence>MTVVAGQKGWTSKRGGYGSRSLSHEARISQPWVDTREANPLRMYLWPPWVQFLMDCMRTHERDCKEIREVLGSVKRRQHKLVDGASAVQRQERRVVNGRSHVMSASPTVAAVGGAALRASSNLSRVVHLASRRCIKLPFKASSLSRTLQEVPADLSMDDRSAPPLPLPLHPAATCQGRTLLRDITEQDIEMMQGSMLFTLEGRKCEQALATGWVSRVTRDVVFEVHRPNEYSEYNGMMIIINIEATE</sequence>
<accession>A0A067NMB2</accession>
<dbReference type="HOGENOM" id="CLU_1124929_0_0_1"/>
<evidence type="ECO:0000313" key="2">
    <source>
        <dbReference type="EMBL" id="KDQ25237.1"/>
    </source>
</evidence>
<protein>
    <submittedName>
        <fullName evidence="2">Uncharacterized protein</fullName>
    </submittedName>
</protein>
<dbReference type="AlphaFoldDB" id="A0A067NMB2"/>
<dbReference type="EMBL" id="KL198010">
    <property type="protein sequence ID" value="KDQ25237.1"/>
    <property type="molecule type" value="Genomic_DNA"/>
</dbReference>
<organism evidence="2 3">
    <name type="scientific">Pleurotus ostreatus (strain PC15)</name>
    <name type="common">Oyster mushroom</name>
    <dbReference type="NCBI Taxonomy" id="1137138"/>
    <lineage>
        <taxon>Eukaryota</taxon>
        <taxon>Fungi</taxon>
        <taxon>Dikarya</taxon>
        <taxon>Basidiomycota</taxon>
        <taxon>Agaricomycotina</taxon>
        <taxon>Agaricomycetes</taxon>
        <taxon>Agaricomycetidae</taxon>
        <taxon>Agaricales</taxon>
        <taxon>Pleurotineae</taxon>
        <taxon>Pleurotaceae</taxon>
        <taxon>Pleurotus</taxon>
    </lineage>
</organism>